<feature type="transmembrane region" description="Helical" evidence="1">
    <location>
        <begin position="629"/>
        <end position="649"/>
    </location>
</feature>
<dbReference type="PATRIC" id="fig|1214101.3.peg.8525"/>
<feature type="transmembrane region" description="Helical" evidence="1">
    <location>
        <begin position="511"/>
        <end position="532"/>
    </location>
</feature>
<dbReference type="HOGENOM" id="CLU_014354_0_0_11"/>
<feature type="transmembrane region" description="Helical" evidence="1">
    <location>
        <begin position="576"/>
        <end position="595"/>
    </location>
</feature>
<accession>K4RFZ6</accession>
<dbReference type="InterPro" id="IPR007111">
    <property type="entry name" value="NACHT_NTPase"/>
</dbReference>
<evidence type="ECO:0000256" key="1">
    <source>
        <dbReference type="SAM" id="Phobius"/>
    </source>
</evidence>
<dbReference type="KEGG" id="sdv:BN159_8430"/>
<dbReference type="eggNOG" id="COG5635">
    <property type="taxonomic scope" value="Bacteria"/>
</dbReference>
<feature type="transmembrane region" description="Helical" evidence="1">
    <location>
        <begin position="439"/>
        <end position="458"/>
    </location>
</feature>
<keyword evidence="4" id="KW-1185">Reference proteome</keyword>
<protein>
    <recommendedName>
        <fullName evidence="2">NACHT domain-containing protein</fullName>
    </recommendedName>
</protein>
<sequence length="702" mass="75449">MGRERWLARAYGAICAVAVGVAIAIGWRTLPRVAAGEADPVGAAIGLVGLAAGIWSGWLTVRSLRWQETNLTEVAGRLAVEVLAAEREARRQLLGDHDKTIDLEFALLPAPAHDAAGARPQGHLDDVVGYYQDLRPGRMVITGEPGAGKTVLALELMLGLLTKRKPDDPVPVRLSLASWGDELPLADWIARHLTEAYRLPAVTASALVKARRVLPVLDGLDEMDADSEPGYDSRAGHALRRLNSYQQGLDKAELVLTCRRRTYQALEALRVWTQDAARVEIHRVDGAMAREFFSRRVDDLTRWREVLESFGRNPQGPLATGLSTPWRLTLAVTVYEQRDPRTGRYLRDPRALLSSALDTADAVGAHLLASFIPAVTALHPGPRGVSYSPQQVRAWLTVLGSYLHRNGATARTVGGRALSGTDIVLHELWPLAGTRLPRAATVALVAMTWVTGSAILLAQVPTGFSQGQLLAAGLVVLAAMWMMLMAWGILWPQPSRADLRRLRSSAGRRSFAKWFMVGPLGVLAFGFTFGLTGRGLGILVFGLVVGILGGLTGALEASGTLGVVSPKDIVRDDFALGLAVGLTGVLVFEVAAGLTGQPAEVLAFGLAIALTFELVGALRGVIVFGLSGGLSAGLSGGLSAGLGGLRYVAFLLCTRRWSGRWLPWRLGRFLHWCYGAGLIRVAGIAYQFRHRELQDYLATTGT</sequence>
<evidence type="ECO:0000259" key="2">
    <source>
        <dbReference type="Pfam" id="PF05729"/>
    </source>
</evidence>
<evidence type="ECO:0000313" key="3">
    <source>
        <dbReference type="EMBL" id="CCK32808.1"/>
    </source>
</evidence>
<feature type="domain" description="NACHT" evidence="2">
    <location>
        <begin position="139"/>
        <end position="294"/>
    </location>
</feature>
<dbReference type="InterPro" id="IPR027417">
    <property type="entry name" value="P-loop_NTPase"/>
</dbReference>
<name>K4RFZ6_STRDJ</name>
<organism evidence="3 4">
    <name type="scientific">Streptomyces davaonensis (strain DSM 101723 / JCM 4913 / KCC S-0913 / 768)</name>
    <dbReference type="NCBI Taxonomy" id="1214101"/>
    <lineage>
        <taxon>Bacteria</taxon>
        <taxon>Bacillati</taxon>
        <taxon>Actinomycetota</taxon>
        <taxon>Actinomycetes</taxon>
        <taxon>Kitasatosporales</taxon>
        <taxon>Streptomycetaceae</taxon>
        <taxon>Streptomyces</taxon>
    </lineage>
</organism>
<keyword evidence="1" id="KW-0472">Membrane</keyword>
<keyword evidence="1" id="KW-1133">Transmembrane helix</keyword>
<feature type="transmembrane region" description="Helical" evidence="1">
    <location>
        <begin position="669"/>
        <end position="688"/>
    </location>
</feature>
<dbReference type="Pfam" id="PF05729">
    <property type="entry name" value="NACHT"/>
    <property type="match status" value="1"/>
</dbReference>
<dbReference type="Proteomes" id="UP000008043">
    <property type="component" value="Chromosome"/>
</dbReference>
<dbReference type="OrthoDB" id="419058at2"/>
<gene>
    <name evidence="3" type="ORF">BN159_8430</name>
</gene>
<evidence type="ECO:0000313" key="4">
    <source>
        <dbReference type="Proteomes" id="UP000008043"/>
    </source>
</evidence>
<feature type="transmembrane region" description="Helical" evidence="1">
    <location>
        <begin position="538"/>
        <end position="564"/>
    </location>
</feature>
<keyword evidence="1" id="KW-0812">Transmembrane</keyword>
<dbReference type="SUPFAM" id="SSF52540">
    <property type="entry name" value="P-loop containing nucleoside triphosphate hydrolases"/>
    <property type="match status" value="1"/>
</dbReference>
<feature type="transmembrane region" description="Helical" evidence="1">
    <location>
        <begin position="7"/>
        <end position="29"/>
    </location>
</feature>
<feature type="transmembrane region" description="Helical" evidence="1">
    <location>
        <begin position="601"/>
        <end position="622"/>
    </location>
</feature>
<dbReference type="Gene3D" id="3.40.50.300">
    <property type="entry name" value="P-loop containing nucleotide triphosphate hydrolases"/>
    <property type="match status" value="1"/>
</dbReference>
<dbReference type="STRING" id="1214101.BN159_8430"/>
<feature type="transmembrane region" description="Helical" evidence="1">
    <location>
        <begin position="470"/>
        <end position="490"/>
    </location>
</feature>
<feature type="transmembrane region" description="Helical" evidence="1">
    <location>
        <begin position="41"/>
        <end position="61"/>
    </location>
</feature>
<proteinExistence type="predicted"/>
<dbReference type="EMBL" id="HE971709">
    <property type="protein sequence ID" value="CCK32808.1"/>
    <property type="molecule type" value="Genomic_DNA"/>
</dbReference>
<reference evidence="3 4" key="1">
    <citation type="journal article" date="2012" name="J. Bacteriol.">
        <title>Genome sequence of the bacterium Streptomyces davawensis JCM 4913 and heterologous production of the unique antibiotic roseoflavin.</title>
        <authorList>
            <person name="Jankowitsch F."/>
            <person name="Schwarz J."/>
            <person name="Ruckert C."/>
            <person name="Gust B."/>
            <person name="Szczepanowski R."/>
            <person name="Blom J."/>
            <person name="Pelzer S."/>
            <person name="Kalinowski J."/>
            <person name="Mack M."/>
        </authorList>
    </citation>
    <scope>NUCLEOTIDE SEQUENCE [LARGE SCALE GENOMIC DNA]</scope>
    <source>
        <strain evidence="4">DSM 101723 / JCM 4913 / KCC S-0913 / 768</strain>
    </source>
</reference>
<dbReference type="AlphaFoldDB" id="K4RFZ6"/>